<comment type="caution">
    <text evidence="1">The sequence shown here is derived from an EMBL/GenBank/DDBJ whole genome shotgun (WGS) entry which is preliminary data.</text>
</comment>
<protein>
    <submittedName>
        <fullName evidence="1">Uncharacterized protein</fullName>
    </submittedName>
</protein>
<accession>A0ACB8TJ17</accession>
<name>A0ACB8TJ17_9AGAM</name>
<dbReference type="Proteomes" id="UP000814140">
    <property type="component" value="Unassembled WGS sequence"/>
</dbReference>
<gene>
    <name evidence="1" type="ORF">BV25DRAFT_577881</name>
</gene>
<dbReference type="EMBL" id="MU277188">
    <property type="protein sequence ID" value="KAI0068432.1"/>
    <property type="molecule type" value="Genomic_DNA"/>
</dbReference>
<organism evidence="1 2">
    <name type="scientific">Artomyces pyxidatus</name>
    <dbReference type="NCBI Taxonomy" id="48021"/>
    <lineage>
        <taxon>Eukaryota</taxon>
        <taxon>Fungi</taxon>
        <taxon>Dikarya</taxon>
        <taxon>Basidiomycota</taxon>
        <taxon>Agaricomycotina</taxon>
        <taxon>Agaricomycetes</taxon>
        <taxon>Russulales</taxon>
        <taxon>Auriscalpiaceae</taxon>
        <taxon>Artomyces</taxon>
    </lineage>
</organism>
<evidence type="ECO:0000313" key="1">
    <source>
        <dbReference type="EMBL" id="KAI0068432.1"/>
    </source>
</evidence>
<sequence length="849" mass="90970">MSEDTRSIAPRSRKPHRPILVVANPSPDSDSGSDNGHGSSLPYANHRPYHHPYNHPVPSPTAPSPSRDKSVFISSSYREPGPLTTANLPTHHRHNPASQSNPALSSPSGTSSPPPSTPGQSVPPMDFADASSRKECVVGPSYSSEALLQQQTAVPSRTGNFFGKLKSHIPRPHLHHDRRLSSGSSRPATSPVTLTPSEPYSGRSIGDVRSPPSDRSLILVTGDSDQYYTVDISGFRDAAFIKELIFSKLRIGDAEQSEHSFYRTEIDAYALGGALTDDQLYELCRDQADAKGSLKFLVANSSAVVHEPAPSSPVTSPTVSAVPPPVLPFSFAPSRSRRRSQSRHESVSSASERAPAEDAAGYDPSLSDDVDATEADSHRSTLRAPPRLFAASGSTASLVPPSPQSRRGNARAGSPATPARTQSPSPYLSPDRPHPLSADPRRLERGRPNAHQTPPSRPFLNSPDRSRTPFDEDTATGTWAPHVRAGSDAAADREKVLQKSESQLDLTNRQLQAQRRDGVDKGKRKGVSAKKETEQSKPVRDPSWIMVDRSSPSQENSRPQRSARDRDAKYSPRYQPTTNSLLSRSHGLSNAPRQPPPAPPGGDREPRSGRHAVPPGWAVAWRGPSRADQAASSAAPLFNLKMAKSVDNMRDKYGHSHPGALTPGSSRRVVPPLPTAPSSATSIPSSLLDNLTPPHSGYTSGDSTSFSPRGTSNLHASPETPKSHHEGLRSAIRVSPTSHWPGRPLPTQTPQPSGSATPESSATTINPPPSRIPQPSSTLPEAPSSSNSALDSSPRQQPTTSTSEPPPSRPQCTKPTPDPSAWALFRNSSHRVSAATRSRKCPHHVACCP</sequence>
<keyword evidence="2" id="KW-1185">Reference proteome</keyword>
<reference evidence="1" key="2">
    <citation type="journal article" date="2022" name="New Phytol.">
        <title>Evolutionary transition to the ectomycorrhizal habit in the genomes of a hyperdiverse lineage of mushroom-forming fungi.</title>
        <authorList>
            <person name="Looney B."/>
            <person name="Miyauchi S."/>
            <person name="Morin E."/>
            <person name="Drula E."/>
            <person name="Courty P.E."/>
            <person name="Kohler A."/>
            <person name="Kuo A."/>
            <person name="LaButti K."/>
            <person name="Pangilinan J."/>
            <person name="Lipzen A."/>
            <person name="Riley R."/>
            <person name="Andreopoulos W."/>
            <person name="He G."/>
            <person name="Johnson J."/>
            <person name="Nolan M."/>
            <person name="Tritt A."/>
            <person name="Barry K.W."/>
            <person name="Grigoriev I.V."/>
            <person name="Nagy L.G."/>
            <person name="Hibbett D."/>
            <person name="Henrissat B."/>
            <person name="Matheny P.B."/>
            <person name="Labbe J."/>
            <person name="Martin F.M."/>
        </authorList>
    </citation>
    <scope>NUCLEOTIDE SEQUENCE</scope>
    <source>
        <strain evidence="1">HHB10654</strain>
    </source>
</reference>
<proteinExistence type="predicted"/>
<reference evidence="1" key="1">
    <citation type="submission" date="2021-03" db="EMBL/GenBank/DDBJ databases">
        <authorList>
            <consortium name="DOE Joint Genome Institute"/>
            <person name="Ahrendt S."/>
            <person name="Looney B.P."/>
            <person name="Miyauchi S."/>
            <person name="Morin E."/>
            <person name="Drula E."/>
            <person name="Courty P.E."/>
            <person name="Chicoki N."/>
            <person name="Fauchery L."/>
            <person name="Kohler A."/>
            <person name="Kuo A."/>
            <person name="Labutti K."/>
            <person name="Pangilinan J."/>
            <person name="Lipzen A."/>
            <person name="Riley R."/>
            <person name="Andreopoulos W."/>
            <person name="He G."/>
            <person name="Johnson J."/>
            <person name="Barry K.W."/>
            <person name="Grigoriev I.V."/>
            <person name="Nagy L."/>
            <person name="Hibbett D."/>
            <person name="Henrissat B."/>
            <person name="Matheny P.B."/>
            <person name="Labbe J."/>
            <person name="Martin F."/>
        </authorList>
    </citation>
    <scope>NUCLEOTIDE SEQUENCE</scope>
    <source>
        <strain evidence="1">HHB10654</strain>
    </source>
</reference>
<evidence type="ECO:0000313" key="2">
    <source>
        <dbReference type="Proteomes" id="UP000814140"/>
    </source>
</evidence>